<dbReference type="Proteomes" id="UP001651158">
    <property type="component" value="Unassembled WGS sequence"/>
</dbReference>
<reference evidence="1 2" key="1">
    <citation type="journal article" date="2022" name="Front. Cell. Infect. Microbiol.">
        <title>The Genomes of Two Strains of Taenia crassiceps the Animal Model for the Study of Human Cysticercosis.</title>
        <authorList>
            <person name="Bobes R.J."/>
            <person name="Estrada K."/>
            <person name="Rios-Valencia D.G."/>
            <person name="Calderon-Gallegos A."/>
            <person name="de la Torre P."/>
            <person name="Carrero J.C."/>
            <person name="Sanchez-Flores A."/>
            <person name="Laclette J.P."/>
        </authorList>
    </citation>
    <scope>NUCLEOTIDE SEQUENCE [LARGE SCALE GENOMIC DNA]</scope>
    <source>
        <strain evidence="1">WFUcys</strain>
    </source>
</reference>
<comment type="caution">
    <text evidence="1">The sequence shown here is derived from an EMBL/GenBank/DDBJ whole genome shotgun (WGS) entry which is preliminary data.</text>
</comment>
<evidence type="ECO:0000313" key="1">
    <source>
        <dbReference type="EMBL" id="KAL5107727.1"/>
    </source>
</evidence>
<protein>
    <submittedName>
        <fullName evidence="1">Uncharacterized protein</fullName>
    </submittedName>
</protein>
<proteinExistence type="predicted"/>
<name>A0ABR4QDM0_9CEST</name>
<organism evidence="1 2">
    <name type="scientific">Taenia crassiceps</name>
    <dbReference type="NCBI Taxonomy" id="6207"/>
    <lineage>
        <taxon>Eukaryota</taxon>
        <taxon>Metazoa</taxon>
        <taxon>Spiralia</taxon>
        <taxon>Lophotrochozoa</taxon>
        <taxon>Platyhelminthes</taxon>
        <taxon>Cestoda</taxon>
        <taxon>Eucestoda</taxon>
        <taxon>Cyclophyllidea</taxon>
        <taxon>Taeniidae</taxon>
        <taxon>Taenia</taxon>
    </lineage>
</organism>
<keyword evidence="2" id="KW-1185">Reference proteome</keyword>
<dbReference type="EMBL" id="JAKROA010000004">
    <property type="protein sequence ID" value="KAL5107727.1"/>
    <property type="molecule type" value="Genomic_DNA"/>
</dbReference>
<sequence length="86" mass="9638">MIVEERPILATAVGTRGIAYEAEGAVEIDCTAVGKLQQPITSVRVRVSGARMLFSICKPMNRDQTPFDPYLNPECCVCVCFWKEWQ</sequence>
<gene>
    <name evidence="1" type="ORF">TcWFU_005053</name>
</gene>
<evidence type="ECO:0000313" key="2">
    <source>
        <dbReference type="Proteomes" id="UP001651158"/>
    </source>
</evidence>
<accession>A0ABR4QDM0</accession>